<comment type="caution">
    <text evidence="3">The sequence shown here is derived from an EMBL/GenBank/DDBJ whole genome shotgun (WGS) entry which is preliminary data.</text>
</comment>
<dbReference type="EMBL" id="BAABAB010000015">
    <property type="protein sequence ID" value="GAA3619551.1"/>
    <property type="molecule type" value="Genomic_DNA"/>
</dbReference>
<feature type="signal peptide" evidence="2">
    <location>
        <begin position="1"/>
        <end position="26"/>
    </location>
</feature>
<reference evidence="4" key="1">
    <citation type="journal article" date="2019" name="Int. J. Syst. Evol. Microbiol.">
        <title>The Global Catalogue of Microorganisms (GCM) 10K type strain sequencing project: providing services to taxonomists for standard genome sequencing and annotation.</title>
        <authorList>
            <consortium name="The Broad Institute Genomics Platform"/>
            <consortium name="The Broad Institute Genome Sequencing Center for Infectious Disease"/>
            <person name="Wu L."/>
            <person name="Ma J."/>
        </authorList>
    </citation>
    <scope>NUCLEOTIDE SEQUENCE [LARGE SCALE GENOMIC DNA]</scope>
    <source>
        <strain evidence="4">JCM 16929</strain>
    </source>
</reference>
<evidence type="ECO:0000313" key="3">
    <source>
        <dbReference type="EMBL" id="GAA3619551.1"/>
    </source>
</evidence>
<feature type="chain" id="PRO_5045871878" evidence="2">
    <location>
        <begin position="27"/>
        <end position="162"/>
    </location>
</feature>
<organism evidence="3 4">
    <name type="scientific">Microlunatus ginsengisoli</name>
    <dbReference type="NCBI Taxonomy" id="363863"/>
    <lineage>
        <taxon>Bacteria</taxon>
        <taxon>Bacillati</taxon>
        <taxon>Actinomycetota</taxon>
        <taxon>Actinomycetes</taxon>
        <taxon>Propionibacteriales</taxon>
        <taxon>Propionibacteriaceae</taxon>
        <taxon>Microlunatus</taxon>
    </lineage>
</organism>
<dbReference type="PROSITE" id="PS51257">
    <property type="entry name" value="PROKAR_LIPOPROTEIN"/>
    <property type="match status" value="1"/>
</dbReference>
<proteinExistence type="predicted"/>
<dbReference type="Proteomes" id="UP001501490">
    <property type="component" value="Unassembled WGS sequence"/>
</dbReference>
<gene>
    <name evidence="3" type="ORF">GCM10022236_22220</name>
</gene>
<feature type="region of interest" description="Disordered" evidence="1">
    <location>
        <begin position="29"/>
        <end position="72"/>
    </location>
</feature>
<evidence type="ECO:0000256" key="1">
    <source>
        <dbReference type="SAM" id="MobiDB-lite"/>
    </source>
</evidence>
<protein>
    <submittedName>
        <fullName evidence="3">Uncharacterized protein</fullName>
    </submittedName>
</protein>
<keyword evidence="4" id="KW-1185">Reference proteome</keyword>
<accession>A0ABP6ZW67</accession>
<evidence type="ECO:0000256" key="2">
    <source>
        <dbReference type="SAM" id="SignalP"/>
    </source>
</evidence>
<evidence type="ECO:0000313" key="4">
    <source>
        <dbReference type="Proteomes" id="UP001501490"/>
    </source>
</evidence>
<dbReference type="RefSeq" id="WP_344804397.1">
    <property type="nucleotide sequence ID" value="NZ_BAABAB010000015.1"/>
</dbReference>
<feature type="compositionally biased region" description="Low complexity" evidence="1">
    <location>
        <begin position="35"/>
        <end position="57"/>
    </location>
</feature>
<keyword evidence="2" id="KW-0732">Signal</keyword>
<sequence>MSRPSWRLPVVVAISALAVLTMSACASQGGGGEAAGPAADPTGIVSSGPLSPLPDGSAEPTPSLATPVAADDARRQRWNKVELIPGTNDVLVHAALTPGPPCAVLTRVDVAESKKEVTITLWVGKLPGADCNGPQPQVALPIVTKAHLEAPIGARQLRDGAA</sequence>
<name>A0ABP6ZW67_9ACTN</name>